<sequence length="189" mass="21997">MQLDIYNISHPIIKILSNITKQKKPDAITSLYCYKNIGLLIIYEVLRKYVVIKPVYIKSLHSTKLLNLIDRNKKYIILTNFYDNYEMITDIKILLPNIDIIDISNNNKDNSQIETKHIGENTKTTEIIILTKELSNIKVLALIKYLTLEEEIPPYNIKIACIIAYEDVLTNLSYEHPDIKIYTTEIGHN</sequence>
<accession>A0A1Z1MCL4</accession>
<keyword evidence="2" id="KW-0808">Transferase</keyword>
<reference evidence="2" key="1">
    <citation type="journal article" date="2017" name="J. Phycol.">
        <title>Analysis of chloroplast genomes and a supermatrix inform reclassification of the Rhodomelaceae (Rhodophyta).</title>
        <authorList>
            <person name="Diaz-Tapia P."/>
            <person name="Maggs C.A."/>
            <person name="West J.A."/>
            <person name="Verbruggen H."/>
        </authorList>
    </citation>
    <scope>NUCLEOTIDE SEQUENCE</scope>
    <source>
        <strain evidence="2">PD620</strain>
    </source>
</reference>
<dbReference type="GO" id="GO:0016757">
    <property type="term" value="F:glycosyltransferase activity"/>
    <property type="evidence" value="ECO:0007669"/>
    <property type="project" value="UniProtKB-KW"/>
</dbReference>
<gene>
    <name evidence="2" type="primary">upp</name>
</gene>
<organism evidence="2">
    <name type="scientific">Chondria sp.</name>
    <name type="common">in: red algae</name>
    <dbReference type="NCBI Taxonomy" id="1982705"/>
    <lineage>
        <taxon>Eukaryota</taxon>
        <taxon>Rhodophyta</taxon>
        <taxon>Florideophyceae</taxon>
        <taxon>Rhodymeniophycidae</taxon>
        <taxon>Ceramiales</taxon>
        <taxon>Rhodomelaceae</taxon>
        <taxon>Chondrieae</taxon>
        <taxon>Chondria</taxon>
    </lineage>
</organism>
<dbReference type="AlphaFoldDB" id="A0A1Z1MCL4"/>
<dbReference type="InterPro" id="IPR000836">
    <property type="entry name" value="PRTase_dom"/>
</dbReference>
<proteinExistence type="predicted"/>
<geneLocation type="chloroplast" evidence="2"/>
<name>A0A1Z1MCL4_9FLOR</name>
<dbReference type="Pfam" id="PF14681">
    <property type="entry name" value="UPRTase"/>
    <property type="match status" value="1"/>
</dbReference>
<feature type="domain" description="Phosphoribosyltransferase" evidence="1">
    <location>
        <begin position="9"/>
        <end position="186"/>
    </location>
</feature>
<protein>
    <submittedName>
        <fullName evidence="2">Uracil phosphoribosyltransferase</fullName>
    </submittedName>
</protein>
<evidence type="ECO:0000259" key="1">
    <source>
        <dbReference type="Pfam" id="PF14681"/>
    </source>
</evidence>
<dbReference type="InterPro" id="IPR029057">
    <property type="entry name" value="PRTase-like"/>
</dbReference>
<keyword evidence="2" id="KW-0150">Chloroplast</keyword>
<dbReference type="Gene3D" id="3.40.50.2020">
    <property type="match status" value="1"/>
</dbReference>
<keyword evidence="2" id="KW-0934">Plastid</keyword>
<evidence type="ECO:0000313" key="2">
    <source>
        <dbReference type="EMBL" id="ARW63828.1"/>
    </source>
</evidence>
<keyword evidence="2" id="KW-0328">Glycosyltransferase</keyword>
<dbReference type="EMBL" id="MF101429">
    <property type="protein sequence ID" value="ARW63828.1"/>
    <property type="molecule type" value="Genomic_DNA"/>
</dbReference>